<proteinExistence type="predicted"/>
<protein>
    <submittedName>
        <fullName evidence="1">Uncharacterized protein</fullName>
    </submittedName>
</protein>
<accession>A0A8S5QZK6</accession>
<sequence>MNNKFYLGQNVSSLDVYELVGPITGIHLTVDDTLSYQSGPGDGYVFEITCPWGTQAMADSLYQKLGGKSYQGYQASGAVLDISSELGDGVTVDGVYVPLVSQSLSFSSEVFSDIGAPGEEEVDHEYPYLSPQDRALKRKVALGALYYGTRITRNKGLEIVKTDGETEKARVILNADTLAFYNDDGEEALYFDAAAGKYKFRGIINVNDKFLVDKDGNVTLGGNVVFTGESSFTLVKYSTDKETWVDEWDNAWENTSTEVWAKYSYNAGTTWTSPILVQAKNGERGPAGSSASVTFANIKAALMRANATESTFITADEFGSPNIYGGKIYGAEIYAGSGDSDEGYAAMTANGFDVVSADALHKIGLGLETIGSIDYPYLILGAGSGDTGADNGVVKKFTTGIWIGDSSAIGVANSGQITGTGIFVSFGSNTIYQVKNGSMSEIGSGSGGEVTVRAVWG</sequence>
<evidence type="ECO:0000313" key="1">
    <source>
        <dbReference type="EMBL" id="DAE24646.1"/>
    </source>
</evidence>
<dbReference type="EMBL" id="BK015779">
    <property type="protein sequence ID" value="DAE24646.1"/>
    <property type="molecule type" value="Genomic_DNA"/>
</dbReference>
<reference evidence="1" key="1">
    <citation type="journal article" date="2021" name="Proc. Natl. Acad. Sci. U.S.A.">
        <title>A Catalog of Tens of Thousands of Viruses from Human Metagenomes Reveals Hidden Associations with Chronic Diseases.</title>
        <authorList>
            <person name="Tisza M.J."/>
            <person name="Buck C.B."/>
        </authorList>
    </citation>
    <scope>NUCLEOTIDE SEQUENCE</scope>
    <source>
        <strain evidence="1">CtPVE25</strain>
    </source>
</reference>
<name>A0A8S5QZK6_9CAUD</name>
<organism evidence="1">
    <name type="scientific">Myoviridae sp. ctPVE25</name>
    <dbReference type="NCBI Taxonomy" id="2826649"/>
    <lineage>
        <taxon>Viruses</taxon>
        <taxon>Duplodnaviria</taxon>
        <taxon>Heunggongvirae</taxon>
        <taxon>Uroviricota</taxon>
        <taxon>Caudoviricetes</taxon>
    </lineage>
</organism>